<keyword evidence="2" id="KW-0812">Transmembrane</keyword>
<name>A0A0N0P6D8_LEPSE</name>
<feature type="region of interest" description="Disordered" evidence="1">
    <location>
        <begin position="19"/>
        <end position="40"/>
    </location>
</feature>
<evidence type="ECO:0008006" key="5">
    <source>
        <dbReference type="Google" id="ProtNLM"/>
    </source>
</evidence>
<keyword evidence="2" id="KW-1133">Transmembrane helix</keyword>
<dbReference type="Proteomes" id="UP000038009">
    <property type="component" value="Unassembled WGS sequence"/>
</dbReference>
<keyword evidence="4" id="KW-1185">Reference proteome</keyword>
<dbReference type="VEuPathDB" id="TriTrypDB:Lsey_0085_0160"/>
<evidence type="ECO:0000256" key="1">
    <source>
        <dbReference type="SAM" id="MobiDB-lite"/>
    </source>
</evidence>
<evidence type="ECO:0000313" key="4">
    <source>
        <dbReference type="Proteomes" id="UP000038009"/>
    </source>
</evidence>
<feature type="compositionally biased region" description="Basic and acidic residues" evidence="1">
    <location>
        <begin position="110"/>
        <end position="119"/>
    </location>
</feature>
<feature type="region of interest" description="Disordered" evidence="1">
    <location>
        <begin position="144"/>
        <end position="178"/>
    </location>
</feature>
<sequence length="506" mass="55727">MLRNTEISMGSLPHFVTVLPPSLRPEAPPSEERSSSSSFSTLAVTKSFTSSVVRRRSTQDVTTSTLETDCSPPQLPTRCRSFVVCQMYYGDRQHYCGRQPIAACTSNAAPERHPDRDAADSTGSDDTISSHEGSFYASLRLEQKFQQQQQQQRRRKRAARRTPPTPAFYAASGRSSESSFRPDIISFGFSPPSSTPTTTTLTAGNAWSVSTGRKSPSPFAASIQGSPCQSPMLQPPRAYRSFRPASLNGPSEQDRVLPAVSVRPHPSCNSSGRSAKSIMSSGPRTPQEFLAWRKELVELRKENKEERRMAQSCGSELVSLKKTGGNADPLHSDAVDCFLRSCPSGDYVRRFVAPLPAANRARNPGGSVSPRSSAILKAEAHCRCRRIPPSPRDPFSTSATTPYEQRSHPYLKQVASSDSSPFVSRQSSSIQAFPVHAVDNGAAEMFTDCTHRTVETAAMVKAELPRRNRERWNAGEVVALAIVLVATFTYVLNEFFFIDLTYLFLW</sequence>
<feature type="compositionally biased region" description="Polar residues" evidence="1">
    <location>
        <begin position="121"/>
        <end position="131"/>
    </location>
</feature>
<feature type="region of interest" description="Disordered" evidence="1">
    <location>
        <begin position="53"/>
        <end position="72"/>
    </location>
</feature>
<comment type="caution">
    <text evidence="3">The sequence shown here is derived from an EMBL/GenBank/DDBJ whole genome shotgun (WGS) entry which is preliminary data.</text>
</comment>
<organism evidence="3 4">
    <name type="scientific">Leptomonas seymouri</name>
    <dbReference type="NCBI Taxonomy" id="5684"/>
    <lineage>
        <taxon>Eukaryota</taxon>
        <taxon>Discoba</taxon>
        <taxon>Euglenozoa</taxon>
        <taxon>Kinetoplastea</taxon>
        <taxon>Metakinetoplastina</taxon>
        <taxon>Trypanosomatida</taxon>
        <taxon>Trypanosomatidae</taxon>
        <taxon>Leishmaniinae</taxon>
        <taxon>Leptomonas</taxon>
    </lineage>
</organism>
<proteinExistence type="predicted"/>
<accession>A0A0N0P6D8</accession>
<dbReference type="OrthoDB" id="10646797at2759"/>
<protein>
    <recommendedName>
        <fullName evidence="5">Transmembrane protein</fullName>
    </recommendedName>
</protein>
<gene>
    <name evidence="3" type="ORF">ABL78_3420</name>
</gene>
<feature type="compositionally biased region" description="Polar residues" evidence="1">
    <location>
        <begin position="267"/>
        <end position="284"/>
    </location>
</feature>
<reference evidence="3 4" key="1">
    <citation type="journal article" date="2015" name="PLoS Pathog.">
        <title>Leptomonas seymouri: Adaptations to the Dixenous Life Cycle Analyzed by Genome Sequencing, Transcriptome Profiling and Co-infection with Leishmania donovani.</title>
        <authorList>
            <person name="Kraeva N."/>
            <person name="Butenko A."/>
            <person name="Hlavacova J."/>
            <person name="Kostygov A."/>
            <person name="Myskova J."/>
            <person name="Grybchuk D."/>
            <person name="Lestinova T."/>
            <person name="Votypka J."/>
            <person name="Volf P."/>
            <person name="Opperdoes F."/>
            <person name="Flegontov P."/>
            <person name="Lukes J."/>
            <person name="Yurchenko V."/>
        </authorList>
    </citation>
    <scope>NUCLEOTIDE SEQUENCE [LARGE SCALE GENOMIC DNA]</scope>
    <source>
        <strain evidence="3 4">ATCC 30220</strain>
    </source>
</reference>
<feature type="region of interest" description="Disordered" evidence="1">
    <location>
        <begin position="107"/>
        <end position="131"/>
    </location>
</feature>
<dbReference type="AlphaFoldDB" id="A0A0N0P6D8"/>
<feature type="region of interest" description="Disordered" evidence="1">
    <location>
        <begin position="262"/>
        <end position="284"/>
    </location>
</feature>
<dbReference type="EMBL" id="LJSK01000085">
    <property type="protein sequence ID" value="KPI87509.1"/>
    <property type="molecule type" value="Genomic_DNA"/>
</dbReference>
<evidence type="ECO:0000313" key="3">
    <source>
        <dbReference type="EMBL" id="KPI87509.1"/>
    </source>
</evidence>
<feature type="transmembrane region" description="Helical" evidence="2">
    <location>
        <begin position="477"/>
        <end position="498"/>
    </location>
</feature>
<evidence type="ECO:0000256" key="2">
    <source>
        <dbReference type="SAM" id="Phobius"/>
    </source>
</evidence>
<dbReference type="OMA" id="DCTHRTV"/>
<keyword evidence="2" id="KW-0472">Membrane</keyword>